<keyword evidence="6 7" id="KW-0694">RNA-binding</keyword>
<keyword evidence="10" id="KW-1185">Reference proteome</keyword>
<dbReference type="HAMAP" id="MF_00227">
    <property type="entry name" value="RNase_P"/>
    <property type="match status" value="1"/>
</dbReference>
<evidence type="ECO:0000313" key="9">
    <source>
        <dbReference type="EMBL" id="MDQ0271967.1"/>
    </source>
</evidence>
<dbReference type="SUPFAM" id="SSF54211">
    <property type="entry name" value="Ribosomal protein S5 domain 2-like"/>
    <property type="match status" value="1"/>
</dbReference>
<evidence type="ECO:0000256" key="4">
    <source>
        <dbReference type="ARBA" id="ARBA00022759"/>
    </source>
</evidence>
<evidence type="ECO:0000256" key="1">
    <source>
        <dbReference type="ARBA" id="ARBA00002663"/>
    </source>
</evidence>
<dbReference type="PANTHER" id="PTHR33992:SF1">
    <property type="entry name" value="RIBONUCLEASE P PROTEIN COMPONENT"/>
    <property type="match status" value="1"/>
</dbReference>
<evidence type="ECO:0000256" key="7">
    <source>
        <dbReference type="HAMAP-Rule" id="MF_00227"/>
    </source>
</evidence>
<evidence type="ECO:0000256" key="6">
    <source>
        <dbReference type="ARBA" id="ARBA00022884"/>
    </source>
</evidence>
<keyword evidence="4 7" id="KW-0255">Endonuclease</keyword>
<sequence>MKKEFRVKKNKEFQEAFKRGKSFANRQFVVYSLQKGEQLHFRIGLSVSKKIGNAVMRNQIKRYIRQAFHELDADLKQDYDYIIIARKPVSSMDFHEIKKSLIHVLKLSKVLNKPKHGNNKQKTIPTELKG</sequence>
<proteinExistence type="inferred from homology"/>
<dbReference type="InterPro" id="IPR000100">
    <property type="entry name" value="RNase_P"/>
</dbReference>
<dbReference type="RefSeq" id="WP_307477283.1">
    <property type="nucleotide sequence ID" value="NZ_JAUSUB010000018.1"/>
</dbReference>
<dbReference type="InterPro" id="IPR014721">
    <property type="entry name" value="Ribsml_uS5_D2-typ_fold_subgr"/>
</dbReference>
<keyword evidence="3 7" id="KW-0540">Nuclease</keyword>
<dbReference type="InterPro" id="IPR020539">
    <property type="entry name" value="RNase_P_CS"/>
</dbReference>
<comment type="similarity">
    <text evidence="7">Belongs to the RnpA family.</text>
</comment>
<evidence type="ECO:0000256" key="2">
    <source>
        <dbReference type="ARBA" id="ARBA00022694"/>
    </source>
</evidence>
<dbReference type="Gene3D" id="3.30.230.10">
    <property type="match status" value="1"/>
</dbReference>
<evidence type="ECO:0000256" key="5">
    <source>
        <dbReference type="ARBA" id="ARBA00022801"/>
    </source>
</evidence>
<dbReference type="InterPro" id="IPR020568">
    <property type="entry name" value="Ribosomal_Su5_D2-typ_SF"/>
</dbReference>
<dbReference type="EC" id="3.1.26.5" evidence="7 8"/>
<reference evidence="9 10" key="1">
    <citation type="submission" date="2023-07" db="EMBL/GenBank/DDBJ databases">
        <title>Genomic Encyclopedia of Type Strains, Phase IV (KMG-IV): sequencing the most valuable type-strain genomes for metagenomic binning, comparative biology and taxonomic classification.</title>
        <authorList>
            <person name="Goeker M."/>
        </authorList>
    </citation>
    <scope>NUCLEOTIDE SEQUENCE [LARGE SCALE GENOMIC DNA]</scope>
    <source>
        <strain evidence="9 10">DSM 23494</strain>
    </source>
</reference>
<dbReference type="EMBL" id="JAUSUB010000018">
    <property type="protein sequence ID" value="MDQ0271967.1"/>
    <property type="molecule type" value="Genomic_DNA"/>
</dbReference>
<evidence type="ECO:0000256" key="8">
    <source>
        <dbReference type="NCBIfam" id="TIGR00188"/>
    </source>
</evidence>
<dbReference type="PANTHER" id="PTHR33992">
    <property type="entry name" value="RIBONUCLEASE P PROTEIN COMPONENT"/>
    <property type="match status" value="1"/>
</dbReference>
<comment type="subunit">
    <text evidence="7">Consists of a catalytic RNA component (M1 or rnpB) and a protein subunit.</text>
</comment>
<dbReference type="Pfam" id="PF00825">
    <property type="entry name" value="Ribonuclease_P"/>
    <property type="match status" value="1"/>
</dbReference>
<comment type="catalytic activity">
    <reaction evidence="7">
        <text>Endonucleolytic cleavage of RNA, removing 5'-extranucleotides from tRNA precursor.</text>
        <dbReference type="EC" id="3.1.26.5"/>
    </reaction>
</comment>
<protein>
    <recommendedName>
        <fullName evidence="7 8">Ribonuclease P protein component</fullName>
        <shortName evidence="7">RNase P protein</shortName>
        <shortName evidence="7">RNaseP protein</shortName>
        <ecNumber evidence="7 8">3.1.26.5</ecNumber>
    </recommendedName>
    <alternativeName>
        <fullName evidence="7">Protein C5</fullName>
    </alternativeName>
</protein>
<keyword evidence="2 7" id="KW-0819">tRNA processing</keyword>
<gene>
    <name evidence="7" type="primary">rnpA</name>
    <name evidence="9" type="ORF">J2S17_003855</name>
</gene>
<dbReference type="NCBIfam" id="TIGR00188">
    <property type="entry name" value="rnpA"/>
    <property type="match status" value="1"/>
</dbReference>
<comment type="caution">
    <text evidence="9">The sequence shown here is derived from an EMBL/GenBank/DDBJ whole genome shotgun (WGS) entry which is preliminary data.</text>
</comment>
<comment type="function">
    <text evidence="1 7">RNaseP catalyzes the removal of the 5'-leader sequence from pre-tRNA to produce the mature 5'-terminus. It can also cleave other RNA substrates such as 4.5S RNA. The protein component plays an auxiliary but essential role in vivo by binding to the 5'-leader sequence and broadening the substrate specificity of the ribozyme.</text>
</comment>
<keyword evidence="5 7" id="KW-0378">Hydrolase</keyword>
<dbReference type="GO" id="GO:0004526">
    <property type="term" value="F:ribonuclease P activity"/>
    <property type="evidence" value="ECO:0007669"/>
    <property type="project" value="UniProtKB-EC"/>
</dbReference>
<evidence type="ECO:0000313" key="10">
    <source>
        <dbReference type="Proteomes" id="UP001238088"/>
    </source>
</evidence>
<name>A0ABU0AL47_9BACI</name>
<evidence type="ECO:0000256" key="3">
    <source>
        <dbReference type="ARBA" id="ARBA00022722"/>
    </source>
</evidence>
<dbReference type="PROSITE" id="PS00648">
    <property type="entry name" value="RIBONUCLEASE_P"/>
    <property type="match status" value="1"/>
</dbReference>
<dbReference type="Proteomes" id="UP001238088">
    <property type="component" value="Unassembled WGS sequence"/>
</dbReference>
<organism evidence="9 10">
    <name type="scientific">Cytobacillus purgationiresistens</name>
    <dbReference type="NCBI Taxonomy" id="863449"/>
    <lineage>
        <taxon>Bacteria</taxon>
        <taxon>Bacillati</taxon>
        <taxon>Bacillota</taxon>
        <taxon>Bacilli</taxon>
        <taxon>Bacillales</taxon>
        <taxon>Bacillaceae</taxon>
        <taxon>Cytobacillus</taxon>
    </lineage>
</organism>
<accession>A0ABU0AL47</accession>